<proteinExistence type="predicted"/>
<dbReference type="PROSITE" id="PS00108">
    <property type="entry name" value="PROTEIN_KINASE_ST"/>
    <property type="match status" value="1"/>
</dbReference>
<feature type="domain" description="Gnk2-homologous" evidence="20">
    <location>
        <begin position="160"/>
        <end position="267"/>
    </location>
</feature>
<evidence type="ECO:0000256" key="9">
    <source>
        <dbReference type="ARBA" id="ARBA00022777"/>
    </source>
</evidence>
<feature type="domain" description="Gnk2-homologous" evidence="20">
    <location>
        <begin position="51"/>
        <end position="154"/>
    </location>
</feature>
<dbReference type="Pfam" id="PF01657">
    <property type="entry name" value="Stress-antifung"/>
    <property type="match status" value="2"/>
</dbReference>
<dbReference type="FunFam" id="1.10.510.10:FF:000129">
    <property type="entry name" value="cysteine-rich receptor-like protein kinase 10"/>
    <property type="match status" value="1"/>
</dbReference>
<evidence type="ECO:0000259" key="20">
    <source>
        <dbReference type="PROSITE" id="PS51473"/>
    </source>
</evidence>
<dbReference type="Gene3D" id="3.30.200.20">
    <property type="entry name" value="Phosphorylase Kinase, domain 1"/>
    <property type="match status" value="1"/>
</dbReference>
<evidence type="ECO:0000256" key="6">
    <source>
        <dbReference type="ARBA" id="ARBA00022729"/>
    </source>
</evidence>
<keyword evidence="21" id="KW-1185">Reference proteome</keyword>
<feature type="domain" description="Protein kinase" evidence="19">
    <location>
        <begin position="375"/>
        <end position="651"/>
    </location>
</feature>
<dbReference type="GO" id="GO:0005524">
    <property type="term" value="F:ATP binding"/>
    <property type="evidence" value="ECO:0007669"/>
    <property type="project" value="UniProtKB-KW"/>
</dbReference>
<evidence type="ECO:0000256" key="8">
    <source>
        <dbReference type="ARBA" id="ARBA00022741"/>
    </source>
</evidence>
<dbReference type="FunFam" id="3.30.430.20:FF:000002">
    <property type="entry name" value="Cysteine-rich receptor-like protein kinase 10"/>
    <property type="match status" value="1"/>
</dbReference>
<dbReference type="InterPro" id="IPR008271">
    <property type="entry name" value="Ser/Thr_kinase_AS"/>
</dbReference>
<keyword evidence="2" id="KW-0723">Serine/threonine-protein kinase</keyword>
<dbReference type="PROSITE" id="PS51473">
    <property type="entry name" value="GNK2"/>
    <property type="match status" value="2"/>
</dbReference>
<dbReference type="OrthoDB" id="4062651at2759"/>
<dbReference type="Gene3D" id="1.10.510.10">
    <property type="entry name" value="Transferase(Phosphotransferase) domain 1"/>
    <property type="match status" value="1"/>
</dbReference>
<evidence type="ECO:0000256" key="7">
    <source>
        <dbReference type="ARBA" id="ARBA00022737"/>
    </source>
</evidence>
<keyword evidence="4" id="KW-0808">Transferase</keyword>
<evidence type="ECO:0000256" key="11">
    <source>
        <dbReference type="ARBA" id="ARBA00022989"/>
    </source>
</evidence>
<dbReference type="Gene3D" id="3.30.430.20">
    <property type="entry name" value="Gnk2 domain, C-X8-C-X2-C motif"/>
    <property type="match status" value="2"/>
</dbReference>
<name>A0A1S3V0X3_VIGRR</name>
<evidence type="ECO:0000256" key="16">
    <source>
        <dbReference type="ARBA" id="ARBA00047951"/>
    </source>
</evidence>
<dbReference type="Proteomes" id="UP000087766">
    <property type="component" value="Chromosome 8"/>
</dbReference>
<dbReference type="PANTHER" id="PTHR27002:SF1098">
    <property type="entry name" value="CYSTEINE-RICH RECEPTOR-LIKE PROTEIN KINASE 29"/>
    <property type="match status" value="1"/>
</dbReference>
<feature type="transmembrane region" description="Helical" evidence="18">
    <location>
        <begin position="314"/>
        <end position="336"/>
    </location>
</feature>
<keyword evidence="3" id="KW-0597">Phosphoprotein</keyword>
<dbReference type="KEGG" id="vra:106770671"/>
<dbReference type="FunFam" id="3.30.430.20:FF:000003">
    <property type="entry name" value="Cysteine-rich RLK (RECEPTOR-like protein kinase) 10"/>
    <property type="match status" value="1"/>
</dbReference>
<keyword evidence="12 18" id="KW-0472">Membrane</keyword>
<dbReference type="RefSeq" id="XP_014511955.2">
    <property type="nucleotide sequence ID" value="XM_014656469.2"/>
</dbReference>
<dbReference type="SUPFAM" id="SSF56112">
    <property type="entry name" value="Protein kinase-like (PK-like)"/>
    <property type="match status" value="1"/>
</dbReference>
<dbReference type="FunFam" id="3.30.200.20:FF:000142">
    <property type="entry name" value="Cysteine-rich receptor-like protein kinase 10"/>
    <property type="match status" value="1"/>
</dbReference>
<dbReference type="SMART" id="SM00220">
    <property type="entry name" value="S_TKc"/>
    <property type="match status" value="1"/>
</dbReference>
<dbReference type="AlphaFoldDB" id="A0A1S3V0X3"/>
<reference evidence="21" key="1">
    <citation type="journal article" date="2014" name="Nat. Commun.">
        <title>Genome sequence of mungbean and insights into evolution within Vigna species.</title>
        <authorList>
            <person name="Kang Y.J."/>
            <person name="Kim S.K."/>
            <person name="Kim M.Y."/>
            <person name="Lestari P."/>
            <person name="Kim K.H."/>
            <person name="Ha B.K."/>
            <person name="Jun T.H."/>
            <person name="Hwang W.J."/>
            <person name="Lee T."/>
            <person name="Lee J."/>
            <person name="Shim S."/>
            <person name="Yoon M.Y."/>
            <person name="Jang Y.E."/>
            <person name="Han K.S."/>
            <person name="Taeprayoon P."/>
            <person name="Yoon N."/>
            <person name="Somta P."/>
            <person name="Tanya P."/>
            <person name="Kim K.S."/>
            <person name="Gwag J.G."/>
            <person name="Moon J.K."/>
            <person name="Lee Y.H."/>
            <person name="Park B.S."/>
            <person name="Bombarely A."/>
            <person name="Doyle J.J."/>
            <person name="Jackson S.A."/>
            <person name="Schafleitner R."/>
            <person name="Srinives P."/>
            <person name="Varshney R.K."/>
            <person name="Lee S.H."/>
        </authorList>
    </citation>
    <scope>NUCLEOTIDE SEQUENCE [LARGE SCALE GENOMIC DNA]</scope>
    <source>
        <strain evidence="21">cv. VC1973A</strain>
    </source>
</reference>
<dbReference type="PANTHER" id="PTHR27002">
    <property type="entry name" value="RECEPTOR-LIKE SERINE/THREONINE-PROTEIN KINASE SD1-8"/>
    <property type="match status" value="1"/>
</dbReference>
<gene>
    <name evidence="22" type="primary">LOC106770671</name>
</gene>
<reference evidence="22" key="2">
    <citation type="submission" date="2025-08" db="UniProtKB">
        <authorList>
            <consortium name="RefSeq"/>
        </authorList>
    </citation>
    <scope>IDENTIFICATION</scope>
    <source>
        <tissue evidence="22">Leaf</tissue>
    </source>
</reference>
<evidence type="ECO:0000256" key="1">
    <source>
        <dbReference type="ARBA" id="ARBA00004167"/>
    </source>
</evidence>
<evidence type="ECO:0000256" key="17">
    <source>
        <dbReference type="SAM" id="MobiDB-lite"/>
    </source>
</evidence>
<dbReference type="InterPro" id="IPR011009">
    <property type="entry name" value="Kinase-like_dom_sf"/>
</dbReference>
<dbReference type="CDD" id="cd14066">
    <property type="entry name" value="STKc_IRAK"/>
    <property type="match status" value="1"/>
</dbReference>
<evidence type="ECO:0000256" key="18">
    <source>
        <dbReference type="SAM" id="Phobius"/>
    </source>
</evidence>
<keyword evidence="11 18" id="KW-1133">Transmembrane helix</keyword>
<comment type="subcellular location">
    <subcellularLocation>
        <location evidence="1">Membrane</location>
        <topology evidence="1">Single-pass membrane protein</topology>
    </subcellularLocation>
</comment>
<evidence type="ECO:0000256" key="15">
    <source>
        <dbReference type="ARBA" id="ARBA00047558"/>
    </source>
</evidence>
<dbReference type="InterPro" id="IPR002902">
    <property type="entry name" value="GNK2"/>
</dbReference>
<dbReference type="CDD" id="cd23509">
    <property type="entry name" value="Gnk2-like"/>
    <property type="match status" value="2"/>
</dbReference>
<evidence type="ECO:0000256" key="13">
    <source>
        <dbReference type="ARBA" id="ARBA00023170"/>
    </source>
</evidence>
<dbReference type="InterPro" id="IPR000719">
    <property type="entry name" value="Prot_kinase_dom"/>
</dbReference>
<keyword evidence="9" id="KW-0418">Kinase</keyword>
<keyword evidence="10" id="KW-0067">ATP-binding</keyword>
<keyword evidence="13" id="KW-0675">Receptor</keyword>
<keyword evidence="5 18" id="KW-0812">Transmembrane</keyword>
<evidence type="ECO:0000259" key="19">
    <source>
        <dbReference type="PROSITE" id="PS50011"/>
    </source>
</evidence>
<evidence type="ECO:0000256" key="2">
    <source>
        <dbReference type="ARBA" id="ARBA00022527"/>
    </source>
</evidence>
<evidence type="ECO:0000313" key="21">
    <source>
        <dbReference type="Proteomes" id="UP000087766"/>
    </source>
</evidence>
<keyword evidence="7" id="KW-0677">Repeat</keyword>
<dbReference type="GO" id="GO:0006979">
    <property type="term" value="P:response to oxidative stress"/>
    <property type="evidence" value="ECO:0007669"/>
    <property type="project" value="UniProtKB-ARBA"/>
</dbReference>
<evidence type="ECO:0000313" key="22">
    <source>
        <dbReference type="RefSeq" id="XP_014511955.2"/>
    </source>
</evidence>
<organism evidence="21 22">
    <name type="scientific">Vigna radiata var. radiata</name>
    <name type="common">Mung bean</name>
    <name type="synonym">Phaseolus aureus</name>
    <dbReference type="NCBI Taxonomy" id="3916"/>
    <lineage>
        <taxon>Eukaryota</taxon>
        <taxon>Viridiplantae</taxon>
        <taxon>Streptophyta</taxon>
        <taxon>Embryophyta</taxon>
        <taxon>Tracheophyta</taxon>
        <taxon>Spermatophyta</taxon>
        <taxon>Magnoliopsida</taxon>
        <taxon>eudicotyledons</taxon>
        <taxon>Gunneridae</taxon>
        <taxon>Pentapetalae</taxon>
        <taxon>rosids</taxon>
        <taxon>fabids</taxon>
        <taxon>Fabales</taxon>
        <taxon>Fabaceae</taxon>
        <taxon>Papilionoideae</taxon>
        <taxon>50 kb inversion clade</taxon>
        <taxon>NPAAA clade</taxon>
        <taxon>indigoferoid/millettioid clade</taxon>
        <taxon>Phaseoleae</taxon>
        <taxon>Vigna</taxon>
    </lineage>
</organism>
<keyword evidence="14" id="KW-0325">Glycoprotein</keyword>
<comment type="catalytic activity">
    <reaction evidence="16">
        <text>L-threonyl-[protein] + ATP = O-phospho-L-threonyl-[protein] + ADP + H(+)</text>
        <dbReference type="Rhea" id="RHEA:46608"/>
        <dbReference type="Rhea" id="RHEA-COMP:11060"/>
        <dbReference type="Rhea" id="RHEA-COMP:11605"/>
        <dbReference type="ChEBI" id="CHEBI:15378"/>
        <dbReference type="ChEBI" id="CHEBI:30013"/>
        <dbReference type="ChEBI" id="CHEBI:30616"/>
        <dbReference type="ChEBI" id="CHEBI:61977"/>
        <dbReference type="ChEBI" id="CHEBI:456216"/>
    </reaction>
</comment>
<evidence type="ECO:0000256" key="4">
    <source>
        <dbReference type="ARBA" id="ARBA00022679"/>
    </source>
</evidence>
<evidence type="ECO:0000256" key="12">
    <source>
        <dbReference type="ARBA" id="ARBA00023136"/>
    </source>
</evidence>
<protein>
    <submittedName>
        <fullName evidence="22">Cysteine-rich receptor-like protein kinase 10</fullName>
    </submittedName>
</protein>
<keyword evidence="8" id="KW-0547">Nucleotide-binding</keyword>
<dbReference type="GeneID" id="106770671"/>
<keyword evidence="6" id="KW-0732">Signal</keyword>
<dbReference type="GO" id="GO:0005886">
    <property type="term" value="C:plasma membrane"/>
    <property type="evidence" value="ECO:0007669"/>
    <property type="project" value="TreeGrafter"/>
</dbReference>
<evidence type="ECO:0000256" key="3">
    <source>
        <dbReference type="ARBA" id="ARBA00022553"/>
    </source>
</evidence>
<feature type="compositionally biased region" description="Pro residues" evidence="17">
    <location>
        <begin position="278"/>
        <end position="301"/>
    </location>
</feature>
<evidence type="ECO:0000256" key="10">
    <source>
        <dbReference type="ARBA" id="ARBA00022840"/>
    </source>
</evidence>
<dbReference type="InterPro" id="IPR001245">
    <property type="entry name" value="Ser-Thr/Tyr_kinase_cat_dom"/>
</dbReference>
<dbReference type="GO" id="GO:0004674">
    <property type="term" value="F:protein serine/threonine kinase activity"/>
    <property type="evidence" value="ECO:0007669"/>
    <property type="project" value="UniProtKB-KW"/>
</dbReference>
<comment type="catalytic activity">
    <reaction evidence="15">
        <text>L-seryl-[protein] + ATP = O-phospho-L-seryl-[protein] + ADP + H(+)</text>
        <dbReference type="Rhea" id="RHEA:17989"/>
        <dbReference type="Rhea" id="RHEA-COMP:9863"/>
        <dbReference type="Rhea" id="RHEA-COMP:11604"/>
        <dbReference type="ChEBI" id="CHEBI:15378"/>
        <dbReference type="ChEBI" id="CHEBI:29999"/>
        <dbReference type="ChEBI" id="CHEBI:30616"/>
        <dbReference type="ChEBI" id="CHEBI:83421"/>
        <dbReference type="ChEBI" id="CHEBI:456216"/>
    </reaction>
</comment>
<evidence type="ECO:0000256" key="5">
    <source>
        <dbReference type="ARBA" id="ARBA00022692"/>
    </source>
</evidence>
<dbReference type="Pfam" id="PF07714">
    <property type="entry name" value="PK_Tyr_Ser-Thr"/>
    <property type="match status" value="1"/>
</dbReference>
<evidence type="ECO:0000256" key="14">
    <source>
        <dbReference type="ARBA" id="ARBA00023180"/>
    </source>
</evidence>
<sequence>MFMFTLSINNKSSMTALLRSTTVAMVSRMSGFLCMLVILLIICQSYAQPSFLYHFCMNDKGNYTANGTYHNNLNTLLSNLSSNTDIDYGFYNFSLGQDGDKVNAIGLCRGDVKAEACRRCLNDSKVLLPQRCPNQKEAIGWYDNCMLRYSNRSLFNTMETAPSFFMWNLENATDFDQFNQALRNLLDSLVGHATPGDSKRKVAAANISGPAFQNIFALVQCTPDLSERDCTECLSGVIAELPQCCDGKKGGRIVRPSCNFRYETYSFYDPTNVEIPEATPPPPPPAPTPAPNVSALPPPPIDTLSTEGKSNTSLTVIAIVVPIAFVTLVILMCICLRTRKSRKQIEVQASNADEIKSIETLHLDLSTIMTATNNFSDANRLGEGGFGPVYKGKLSNGQDVAVKRLSKNSLQGEIEFKSEVMLVAKLQHRNLVKLIGYCLERRERLLVYEFVPNKSLDFFIFDEVGRAQLDWEKRHKIITGIARGLLYLHEDSRLTIIHRDLKASNILLDAEMHPKISDFGMARLFEVDQTQDNTSRIVGTYGYMAPEYVFYGQFSVKSDVYSFGILVLEIVSGQKNSWVQRGENEGDLLTYIWQNWREGTVLKTIDPTIADSRRNEIVRFIHIALLCVQEKVADRPTMASIVLMLSSHSVSLQLPSQPAFSVVSRNFSVIQSEDYDPEASA</sequence>
<dbReference type="PROSITE" id="PS50011">
    <property type="entry name" value="PROTEIN_KINASE_DOM"/>
    <property type="match status" value="1"/>
</dbReference>
<dbReference type="InterPro" id="IPR038408">
    <property type="entry name" value="GNK2_sf"/>
</dbReference>
<accession>A0A1S3V0X3</accession>
<feature type="region of interest" description="Disordered" evidence="17">
    <location>
        <begin position="273"/>
        <end position="307"/>
    </location>
</feature>